<gene>
    <name evidence="1" type="ORF">EDC52_101785</name>
</gene>
<evidence type="ECO:0000313" key="2">
    <source>
        <dbReference type="Proteomes" id="UP000295719"/>
    </source>
</evidence>
<accession>A0A4R3Z7D1</accession>
<keyword evidence="2" id="KW-1185">Reference proteome</keyword>
<dbReference type="EMBL" id="SMCR01000001">
    <property type="protein sequence ID" value="TCW00435.1"/>
    <property type="molecule type" value="Genomic_DNA"/>
</dbReference>
<sequence length="97" mass="10920">MDTKTENAVIKAVKNFTPEQMETCDKDAEWENGNWTNERLARAMVKQLSYCSSEALQLAMEQSEAFELAMYDVVAAAVCNQHALDMINYSATFDEVA</sequence>
<name>A0A4R3Z7D1_9GAMM</name>
<evidence type="ECO:0000313" key="1">
    <source>
        <dbReference type="EMBL" id="TCW00435.1"/>
    </source>
</evidence>
<reference evidence="1 2" key="1">
    <citation type="submission" date="2019-03" db="EMBL/GenBank/DDBJ databases">
        <title>Genomic Encyclopedia of Type Strains, Phase IV (KMG-IV): sequencing the most valuable type-strain genomes for metagenomic binning, comparative biology and taxonomic classification.</title>
        <authorList>
            <person name="Goeker M."/>
        </authorList>
    </citation>
    <scope>NUCLEOTIDE SEQUENCE [LARGE SCALE GENOMIC DNA]</scope>
    <source>
        <strain evidence="1 2">DSM 19580</strain>
    </source>
</reference>
<proteinExistence type="predicted"/>
<protein>
    <submittedName>
        <fullName evidence="1">Uncharacterized protein</fullName>
    </submittedName>
</protein>
<dbReference type="AlphaFoldDB" id="A0A4R3Z7D1"/>
<comment type="caution">
    <text evidence="1">The sequence shown here is derived from an EMBL/GenBank/DDBJ whole genome shotgun (WGS) entry which is preliminary data.</text>
</comment>
<dbReference type="RefSeq" id="WP_131863987.1">
    <property type="nucleotide sequence ID" value="NZ_SMCR01000001.1"/>
</dbReference>
<dbReference type="OrthoDB" id="6640276at2"/>
<organism evidence="1 2">
    <name type="scientific">Biostraticola tofi</name>
    <dbReference type="NCBI Taxonomy" id="466109"/>
    <lineage>
        <taxon>Bacteria</taxon>
        <taxon>Pseudomonadati</taxon>
        <taxon>Pseudomonadota</taxon>
        <taxon>Gammaproteobacteria</taxon>
        <taxon>Enterobacterales</taxon>
        <taxon>Bruguierivoracaceae</taxon>
        <taxon>Biostraticola</taxon>
    </lineage>
</organism>
<dbReference type="Proteomes" id="UP000295719">
    <property type="component" value="Unassembled WGS sequence"/>
</dbReference>